<dbReference type="EMBL" id="FNHE01000008">
    <property type="protein sequence ID" value="SDM73647.1"/>
    <property type="molecule type" value="Genomic_DNA"/>
</dbReference>
<keyword evidence="3" id="KW-1185">Reference proteome</keyword>
<evidence type="ECO:0000313" key="3">
    <source>
        <dbReference type="Proteomes" id="UP000198680"/>
    </source>
</evidence>
<dbReference type="AlphaFoldDB" id="A0A1G9VND4"/>
<gene>
    <name evidence="2" type="ORF">SAMN05660642_03196</name>
</gene>
<sequence length="137" mass="14214">MTTVSTPQGLHAAFEAAFNRQDLEALVALYEPDAVMAQPDGSLATGPDAIRQHLAGVLGANGHMAVRTRYVIESGELALLSLEWKLTAGDEAMSAVTAEVARRQPDGGWLYVLDHPFASREPDAAAASGPAAASAGS</sequence>
<organism evidence="2 3">
    <name type="scientific">Geodermatophilus siccatus</name>
    <dbReference type="NCBI Taxonomy" id="1137991"/>
    <lineage>
        <taxon>Bacteria</taxon>
        <taxon>Bacillati</taxon>
        <taxon>Actinomycetota</taxon>
        <taxon>Actinomycetes</taxon>
        <taxon>Geodermatophilales</taxon>
        <taxon>Geodermatophilaceae</taxon>
        <taxon>Geodermatophilus</taxon>
    </lineage>
</organism>
<evidence type="ECO:0000259" key="1">
    <source>
        <dbReference type="Pfam" id="PF12680"/>
    </source>
</evidence>
<proteinExistence type="predicted"/>
<name>A0A1G9VND4_9ACTN</name>
<dbReference type="Pfam" id="PF12680">
    <property type="entry name" value="SnoaL_2"/>
    <property type="match status" value="1"/>
</dbReference>
<dbReference type="Proteomes" id="UP000198680">
    <property type="component" value="Unassembled WGS sequence"/>
</dbReference>
<dbReference type="InterPro" id="IPR037401">
    <property type="entry name" value="SnoaL-like"/>
</dbReference>
<dbReference type="SUPFAM" id="SSF54427">
    <property type="entry name" value="NTF2-like"/>
    <property type="match status" value="1"/>
</dbReference>
<feature type="domain" description="SnoaL-like" evidence="1">
    <location>
        <begin position="13"/>
        <end position="103"/>
    </location>
</feature>
<dbReference type="RefSeq" id="WP_175479587.1">
    <property type="nucleotide sequence ID" value="NZ_FNHE01000008.1"/>
</dbReference>
<dbReference type="STRING" id="1137991.SAMN05660642_03196"/>
<reference evidence="3" key="1">
    <citation type="submission" date="2016-10" db="EMBL/GenBank/DDBJ databases">
        <authorList>
            <person name="Varghese N."/>
            <person name="Submissions S."/>
        </authorList>
    </citation>
    <scope>NUCLEOTIDE SEQUENCE [LARGE SCALE GENOMIC DNA]</scope>
    <source>
        <strain evidence="3">DSM 45419</strain>
    </source>
</reference>
<accession>A0A1G9VND4</accession>
<dbReference type="InterPro" id="IPR032710">
    <property type="entry name" value="NTF2-like_dom_sf"/>
</dbReference>
<protein>
    <recommendedName>
        <fullName evidence="1">SnoaL-like domain-containing protein</fullName>
    </recommendedName>
</protein>
<dbReference type="CDD" id="cd00531">
    <property type="entry name" value="NTF2_like"/>
    <property type="match status" value="1"/>
</dbReference>
<dbReference type="Gene3D" id="3.10.450.50">
    <property type="match status" value="1"/>
</dbReference>
<evidence type="ECO:0000313" key="2">
    <source>
        <dbReference type="EMBL" id="SDM73647.1"/>
    </source>
</evidence>